<gene>
    <name evidence="1" type="ORF">NDES1114_LOCUS16077</name>
</gene>
<sequence length="550" mass="60661">MSGTFNRERRDSEVELQPVRDADREAVAALYKSIREIRDDLRVNVNQGKLVATRITVALSTLLRMPSAKPSPQMVSVVRSVHYLLFCLADEDRSWRFLLLHFTGRNVFASIRKRLAKVWSLLPHFSWEAEDAEASAKDDVANLAVLTAAAQAGERPIPPHIAELLQDPDGLVGHYRRRCGTSGWKAHASHLEFGPEAGKLPAALAQLGPSEDDPSRYADASRRDRFVEYVAGSTGSPGDFIRYMGSDASVFEVPPAECDPGALESFVLDLAYRFTWWHPSLTHVLGAYTEAIGMSGDAFVVHGIVEEDLQRHGYERMDRAIFDRGQRVGLHAAVTVALKVAEAMQYARFDAGEICEANPAAWCSVPMSAVYTRPAHGNIAVPATHSLDHLIGTGDIDVKFSPPPTWTAINRWAPPDRAVCPEAYGLATFLIAALTNLPPYHDVDDPEVIRASLAACAPPFEIPRTIPWELQKFCARAFAVKSQPGFKSLQHCRSELLQLYDLGVDFPVPHPNSAVPRVKCNDYGCLRGLCTKTIATRDDEPETDDRAATE</sequence>
<organism evidence="1">
    <name type="scientific">Neobodo designis</name>
    <name type="common">Flagellated protozoan</name>
    <name type="synonym">Bodo designis</name>
    <dbReference type="NCBI Taxonomy" id="312471"/>
    <lineage>
        <taxon>Eukaryota</taxon>
        <taxon>Discoba</taxon>
        <taxon>Euglenozoa</taxon>
        <taxon>Kinetoplastea</taxon>
        <taxon>Metakinetoplastina</taxon>
        <taxon>Neobodonida</taxon>
        <taxon>Neobodo</taxon>
    </lineage>
</organism>
<dbReference type="EMBL" id="HBGF01024249">
    <property type="protein sequence ID" value="CAD9118536.1"/>
    <property type="molecule type" value="Transcribed_RNA"/>
</dbReference>
<protein>
    <submittedName>
        <fullName evidence="1">Uncharacterized protein</fullName>
    </submittedName>
</protein>
<evidence type="ECO:0000313" key="1">
    <source>
        <dbReference type="EMBL" id="CAD9118536.1"/>
    </source>
</evidence>
<dbReference type="AlphaFoldDB" id="A0A7S1M0V4"/>
<reference evidence="1" key="1">
    <citation type="submission" date="2021-01" db="EMBL/GenBank/DDBJ databases">
        <authorList>
            <person name="Corre E."/>
            <person name="Pelletier E."/>
            <person name="Niang G."/>
            <person name="Scheremetjew M."/>
            <person name="Finn R."/>
            <person name="Kale V."/>
            <person name="Holt S."/>
            <person name="Cochrane G."/>
            <person name="Meng A."/>
            <person name="Brown T."/>
            <person name="Cohen L."/>
        </authorList>
    </citation>
    <scope>NUCLEOTIDE SEQUENCE</scope>
    <source>
        <strain evidence="1">CCAP 1951/1</strain>
    </source>
</reference>
<proteinExistence type="predicted"/>
<name>A0A7S1M0V4_NEODS</name>
<accession>A0A7S1M0V4</accession>